<evidence type="ECO:0000256" key="12">
    <source>
        <dbReference type="SAM" id="Phobius"/>
    </source>
</evidence>
<dbReference type="InterPro" id="IPR036890">
    <property type="entry name" value="HATPase_C_sf"/>
</dbReference>
<feature type="domain" description="Histidine kinase" evidence="13">
    <location>
        <begin position="419"/>
        <end position="631"/>
    </location>
</feature>
<evidence type="ECO:0000313" key="15">
    <source>
        <dbReference type="EMBL" id="MBT0666094.1"/>
    </source>
</evidence>
<dbReference type="RefSeq" id="WP_214172859.1">
    <property type="nucleotide sequence ID" value="NZ_JAHCVJ010000008.1"/>
</dbReference>
<gene>
    <name evidence="15" type="ORF">KI809_17415</name>
</gene>
<keyword evidence="10 12" id="KW-0472">Membrane</keyword>
<reference evidence="15 16" key="1">
    <citation type="submission" date="2021-05" db="EMBL/GenBank/DDBJ databases">
        <title>The draft genome of Geobacter pelophilus DSM 12255.</title>
        <authorList>
            <person name="Xu Z."/>
            <person name="Masuda Y."/>
            <person name="Itoh H."/>
            <person name="Senoo K."/>
        </authorList>
    </citation>
    <scope>NUCLEOTIDE SEQUENCE [LARGE SCALE GENOMIC DNA]</scope>
    <source>
        <strain evidence="15 16">DSM 12255</strain>
    </source>
</reference>
<dbReference type="Pfam" id="PF02518">
    <property type="entry name" value="HATPase_c"/>
    <property type="match status" value="1"/>
</dbReference>
<dbReference type="InterPro" id="IPR050351">
    <property type="entry name" value="BphY/WalK/GraS-like"/>
</dbReference>
<evidence type="ECO:0000256" key="6">
    <source>
        <dbReference type="ARBA" id="ARBA00022679"/>
    </source>
</evidence>
<dbReference type="Pfam" id="PF02743">
    <property type="entry name" value="dCache_1"/>
    <property type="match status" value="1"/>
</dbReference>
<dbReference type="CDD" id="cd06225">
    <property type="entry name" value="HAMP"/>
    <property type="match status" value="1"/>
</dbReference>
<dbReference type="CDD" id="cd00082">
    <property type="entry name" value="HisKA"/>
    <property type="match status" value="1"/>
</dbReference>
<dbReference type="PROSITE" id="PS50109">
    <property type="entry name" value="HIS_KIN"/>
    <property type="match status" value="1"/>
</dbReference>
<evidence type="ECO:0000256" key="2">
    <source>
        <dbReference type="ARBA" id="ARBA00004651"/>
    </source>
</evidence>
<dbReference type="Gene3D" id="1.10.287.130">
    <property type="match status" value="1"/>
</dbReference>
<evidence type="ECO:0000259" key="13">
    <source>
        <dbReference type="PROSITE" id="PS50109"/>
    </source>
</evidence>
<dbReference type="SUPFAM" id="SSF47384">
    <property type="entry name" value="Homodimeric domain of signal transducing histidine kinase"/>
    <property type="match status" value="1"/>
</dbReference>
<dbReference type="InterPro" id="IPR033479">
    <property type="entry name" value="dCache_1"/>
</dbReference>
<dbReference type="InterPro" id="IPR004358">
    <property type="entry name" value="Sig_transdc_His_kin-like_C"/>
</dbReference>
<dbReference type="Proteomes" id="UP000811899">
    <property type="component" value="Unassembled WGS sequence"/>
</dbReference>
<evidence type="ECO:0000256" key="8">
    <source>
        <dbReference type="ARBA" id="ARBA00022777"/>
    </source>
</evidence>
<dbReference type="InterPro" id="IPR003661">
    <property type="entry name" value="HisK_dim/P_dom"/>
</dbReference>
<dbReference type="GO" id="GO:0005886">
    <property type="term" value="C:plasma membrane"/>
    <property type="evidence" value="ECO:0007669"/>
    <property type="project" value="UniProtKB-SubCell"/>
</dbReference>
<dbReference type="SUPFAM" id="SSF55874">
    <property type="entry name" value="ATPase domain of HSP90 chaperone/DNA topoisomerase II/histidine kinase"/>
    <property type="match status" value="1"/>
</dbReference>
<evidence type="ECO:0000256" key="9">
    <source>
        <dbReference type="ARBA" id="ARBA00022989"/>
    </source>
</evidence>
<feature type="transmembrane region" description="Helical" evidence="12">
    <location>
        <begin position="276"/>
        <end position="296"/>
    </location>
</feature>
<dbReference type="PANTHER" id="PTHR42878">
    <property type="entry name" value="TWO-COMPONENT HISTIDINE KINASE"/>
    <property type="match status" value="1"/>
</dbReference>
<proteinExistence type="predicted"/>
<dbReference type="FunFam" id="3.30.565.10:FF:000006">
    <property type="entry name" value="Sensor histidine kinase WalK"/>
    <property type="match status" value="1"/>
</dbReference>
<evidence type="ECO:0000256" key="4">
    <source>
        <dbReference type="ARBA" id="ARBA00022475"/>
    </source>
</evidence>
<dbReference type="InterPro" id="IPR029151">
    <property type="entry name" value="Sensor-like_sf"/>
</dbReference>
<dbReference type="SMART" id="SM00388">
    <property type="entry name" value="HisKA"/>
    <property type="match status" value="1"/>
</dbReference>
<dbReference type="InterPro" id="IPR003660">
    <property type="entry name" value="HAMP_dom"/>
</dbReference>
<dbReference type="GO" id="GO:0000156">
    <property type="term" value="F:phosphorelay response regulator activity"/>
    <property type="evidence" value="ECO:0007669"/>
    <property type="project" value="TreeGrafter"/>
</dbReference>
<evidence type="ECO:0000313" key="16">
    <source>
        <dbReference type="Proteomes" id="UP000811899"/>
    </source>
</evidence>
<keyword evidence="7 12" id="KW-0812">Transmembrane</keyword>
<accession>A0AAW4L4G7</accession>
<dbReference type="GO" id="GO:0030295">
    <property type="term" value="F:protein kinase activator activity"/>
    <property type="evidence" value="ECO:0007669"/>
    <property type="project" value="TreeGrafter"/>
</dbReference>
<feature type="domain" description="HAMP" evidence="14">
    <location>
        <begin position="298"/>
        <end position="351"/>
    </location>
</feature>
<dbReference type="Gene3D" id="3.30.565.10">
    <property type="entry name" value="Histidine kinase-like ATPase, C-terminal domain"/>
    <property type="match status" value="1"/>
</dbReference>
<dbReference type="GO" id="GO:0000155">
    <property type="term" value="F:phosphorelay sensor kinase activity"/>
    <property type="evidence" value="ECO:0007669"/>
    <property type="project" value="InterPro"/>
</dbReference>
<dbReference type="InterPro" id="IPR003594">
    <property type="entry name" value="HATPase_dom"/>
</dbReference>
<dbReference type="CDD" id="cd12914">
    <property type="entry name" value="PDC1_DGC_like"/>
    <property type="match status" value="1"/>
</dbReference>
<dbReference type="Pfam" id="PF00512">
    <property type="entry name" value="HisKA"/>
    <property type="match status" value="1"/>
</dbReference>
<comment type="caution">
    <text evidence="15">The sequence shown here is derived from an EMBL/GenBank/DDBJ whole genome shotgun (WGS) entry which is preliminary data.</text>
</comment>
<protein>
    <recommendedName>
        <fullName evidence="3">histidine kinase</fullName>
        <ecNumber evidence="3">2.7.13.3</ecNumber>
    </recommendedName>
</protein>
<evidence type="ECO:0000256" key="1">
    <source>
        <dbReference type="ARBA" id="ARBA00000085"/>
    </source>
</evidence>
<dbReference type="PROSITE" id="PS50885">
    <property type="entry name" value="HAMP"/>
    <property type="match status" value="1"/>
</dbReference>
<keyword evidence="5" id="KW-0597">Phosphoprotein</keyword>
<dbReference type="SMART" id="SM00304">
    <property type="entry name" value="HAMP"/>
    <property type="match status" value="1"/>
</dbReference>
<sequence length="631" mass="71095">MVLYILVFFALMSPGIVYLSLNHYRGAVEQSVEEQQFMLVSRIAEELDQKMIFSQDALISAARRVTAKIVSDPARSEDFLDNNLALLSIFDNGVFLFGPDGRMIAETTQRPSRTGMDFSYREYMIRTVATRKSVISPPFVSSMSHHHPAIMFTVPIFGDNGRLIAVFAGSIDLMKPNFLGSLAQAKIGKDGYFHLTTKDRIVIMHPVKNSIMTAFPPGREWLYDKAVQGFEGSGESIDTSGMHMISAFRKLKTVDWILAANYPEREALAPIRRANYLAWSLVLLGGVMIGGVLWLIMKQLIAPLISFTDQIRTIHSEDHHDRQVEVSTNDEIRELATVFNSLMSGLDEKERRLREINELLEIRVAERTAQLEATNRMLQVEIRNRAEAQEEIICLNEDLNRRALSLETINKELESFSYSVSHDLRAPVRHIKSFINILMEDHADKLDTEAELLLRRISDAGGKLEILINEILNLSKVSRAEINHLPVNLSALATDIAELLKETEPVRNVSFEIEDDVVVTGDPALMHMVMQNLMENAWKYSAKNDKSVIRIGTAVRDNEKTCFVKDNGIGFDMAYAEKMFGVFQRLHDASEFEGTGIGLATVQRIIHRHGGRVWAEAAEGKGATFFFTVGE</sequence>
<dbReference type="SMART" id="SM00387">
    <property type="entry name" value="HATPase_c"/>
    <property type="match status" value="1"/>
</dbReference>
<keyword evidence="4" id="KW-1003">Cell membrane</keyword>
<dbReference type="Pfam" id="PF00672">
    <property type="entry name" value="HAMP"/>
    <property type="match status" value="1"/>
</dbReference>
<evidence type="ECO:0000256" key="5">
    <source>
        <dbReference type="ARBA" id="ARBA00022553"/>
    </source>
</evidence>
<evidence type="ECO:0000259" key="14">
    <source>
        <dbReference type="PROSITE" id="PS50885"/>
    </source>
</evidence>
<dbReference type="PRINTS" id="PR00344">
    <property type="entry name" value="BCTRLSENSOR"/>
</dbReference>
<organism evidence="15 16">
    <name type="scientific">Geoanaerobacter pelophilus</name>
    <dbReference type="NCBI Taxonomy" id="60036"/>
    <lineage>
        <taxon>Bacteria</taxon>
        <taxon>Pseudomonadati</taxon>
        <taxon>Thermodesulfobacteriota</taxon>
        <taxon>Desulfuromonadia</taxon>
        <taxon>Geobacterales</taxon>
        <taxon>Geobacteraceae</taxon>
        <taxon>Geoanaerobacter</taxon>
    </lineage>
</organism>
<dbReference type="InterPro" id="IPR005467">
    <property type="entry name" value="His_kinase_dom"/>
</dbReference>
<keyword evidence="16" id="KW-1185">Reference proteome</keyword>
<dbReference type="EMBL" id="JAHCVJ010000008">
    <property type="protein sequence ID" value="MBT0666094.1"/>
    <property type="molecule type" value="Genomic_DNA"/>
</dbReference>
<evidence type="ECO:0000256" key="10">
    <source>
        <dbReference type="ARBA" id="ARBA00023136"/>
    </source>
</evidence>
<evidence type="ECO:0000256" key="3">
    <source>
        <dbReference type="ARBA" id="ARBA00012438"/>
    </source>
</evidence>
<evidence type="ECO:0000256" key="11">
    <source>
        <dbReference type="SAM" id="Coils"/>
    </source>
</evidence>
<dbReference type="AlphaFoldDB" id="A0AAW4L4G7"/>
<comment type="catalytic activity">
    <reaction evidence="1">
        <text>ATP + protein L-histidine = ADP + protein N-phospho-L-histidine.</text>
        <dbReference type="EC" id="2.7.13.3"/>
    </reaction>
</comment>
<dbReference type="CDD" id="cd12912">
    <property type="entry name" value="PDC2_MCP_like"/>
    <property type="match status" value="1"/>
</dbReference>
<dbReference type="Gene3D" id="3.30.450.20">
    <property type="entry name" value="PAS domain"/>
    <property type="match status" value="1"/>
</dbReference>
<dbReference type="EC" id="2.7.13.3" evidence="3"/>
<keyword evidence="11" id="KW-0175">Coiled coil</keyword>
<evidence type="ECO:0000256" key="7">
    <source>
        <dbReference type="ARBA" id="ARBA00022692"/>
    </source>
</evidence>
<feature type="coiled-coil region" evidence="11">
    <location>
        <begin position="346"/>
        <end position="398"/>
    </location>
</feature>
<dbReference type="SUPFAM" id="SSF103190">
    <property type="entry name" value="Sensory domain-like"/>
    <property type="match status" value="1"/>
</dbReference>
<dbReference type="Gene3D" id="6.10.340.10">
    <property type="match status" value="1"/>
</dbReference>
<keyword evidence="6" id="KW-0808">Transferase</keyword>
<keyword evidence="8" id="KW-0418">Kinase</keyword>
<name>A0AAW4L4G7_9BACT</name>
<dbReference type="InterPro" id="IPR036097">
    <property type="entry name" value="HisK_dim/P_sf"/>
</dbReference>
<dbReference type="PANTHER" id="PTHR42878:SF15">
    <property type="entry name" value="BACTERIOPHYTOCHROME"/>
    <property type="match status" value="1"/>
</dbReference>
<comment type="subcellular location">
    <subcellularLocation>
        <location evidence="2">Cell membrane</location>
        <topology evidence="2">Multi-pass membrane protein</topology>
    </subcellularLocation>
</comment>
<dbReference type="GO" id="GO:0007234">
    <property type="term" value="P:osmosensory signaling via phosphorelay pathway"/>
    <property type="evidence" value="ECO:0007669"/>
    <property type="project" value="TreeGrafter"/>
</dbReference>
<keyword evidence="9 12" id="KW-1133">Transmembrane helix</keyword>